<keyword evidence="2" id="KW-1185">Reference proteome</keyword>
<gene>
    <name evidence="1" type="ORF">FDP41_004852</name>
</gene>
<evidence type="ECO:0000313" key="2">
    <source>
        <dbReference type="Proteomes" id="UP000444721"/>
    </source>
</evidence>
<sequence>MSTSEQERKLVVFLFKQIMKTCRTFDQYPLLKTSLINPSYTKSDSIMTRGWAYTKVGKEVIEKIYGKYSGLMYVPRWNSATLHETSKFTDICKQTFRNPKFVEDEKTRKEGFEVGFGILSEFNSHLERVKTMEKKEMIELRKLSPNIQVPIKVLDEEMTETESDVFRTASDSMADMKDDERLQKFSSQTHNQDKLDGSDMYLVLTEKPRKNHLLVAHPLLEDTRFERTVVRMDNDKQTLGYIIGKLTFESEQDEEDNNDNEENIAKLMGEDSLDKESSRDTDHVMDAYKQFSKMFAQDAIENEPERIGKWYEGQLENEIRDGKWIVVEADMESILPFGAETPYYQVWEYIVKRLSGEYLSWLDYFSHKQPTPLKRPNTFPNVRIIVL</sequence>
<dbReference type="PANTHER" id="PTHR30327">
    <property type="entry name" value="UNCHARACTERIZED PROTEIN YQGE"/>
    <property type="match status" value="1"/>
</dbReference>
<dbReference type="GO" id="GO:0005829">
    <property type="term" value="C:cytosol"/>
    <property type="evidence" value="ECO:0007669"/>
    <property type="project" value="TreeGrafter"/>
</dbReference>
<dbReference type="InterPro" id="IPR003774">
    <property type="entry name" value="AlgH-like"/>
</dbReference>
<dbReference type="GeneID" id="68112070"/>
<accession>A0A6A5BH03</accession>
<dbReference type="OMA" id="LARWYTH"/>
<dbReference type="OrthoDB" id="10253714at2759"/>
<dbReference type="Proteomes" id="UP000444721">
    <property type="component" value="Unassembled WGS sequence"/>
</dbReference>
<dbReference type="VEuPathDB" id="AmoebaDB:NF0119230"/>
<dbReference type="VEuPathDB" id="AmoebaDB:NfTy_085780"/>
<dbReference type="AlphaFoldDB" id="A0A6A5BH03"/>
<reference evidence="1 2" key="1">
    <citation type="journal article" date="2019" name="Sci. Rep.">
        <title>Nanopore sequencing improves the draft genome of the human pathogenic amoeba Naegleria fowleri.</title>
        <authorList>
            <person name="Liechti N."/>
            <person name="Schurch N."/>
            <person name="Bruggmann R."/>
            <person name="Wittwer M."/>
        </authorList>
    </citation>
    <scope>NUCLEOTIDE SEQUENCE [LARGE SCALE GENOMIC DNA]</scope>
    <source>
        <strain evidence="1 2">ATCC 30894</strain>
    </source>
</reference>
<organism evidence="1 2">
    <name type="scientific">Naegleria fowleri</name>
    <name type="common">Brain eating amoeba</name>
    <dbReference type="NCBI Taxonomy" id="5763"/>
    <lineage>
        <taxon>Eukaryota</taxon>
        <taxon>Discoba</taxon>
        <taxon>Heterolobosea</taxon>
        <taxon>Tetramitia</taxon>
        <taxon>Eutetramitia</taxon>
        <taxon>Vahlkampfiidae</taxon>
        <taxon>Naegleria</taxon>
    </lineage>
</organism>
<protein>
    <submittedName>
        <fullName evidence="1">Uncharacterized protein</fullName>
    </submittedName>
</protein>
<dbReference type="Gene3D" id="3.40.1740.10">
    <property type="entry name" value="VC0467-like"/>
    <property type="match status" value="1"/>
</dbReference>
<evidence type="ECO:0000313" key="1">
    <source>
        <dbReference type="EMBL" id="KAF0976177.1"/>
    </source>
</evidence>
<dbReference type="PANTHER" id="PTHR30327:SF1">
    <property type="entry name" value="UPF0301 PROTEIN YQGE"/>
    <property type="match status" value="1"/>
</dbReference>
<name>A0A6A5BH03_NAEFO</name>
<dbReference type="RefSeq" id="XP_044560890.1">
    <property type="nucleotide sequence ID" value="XM_044708312.1"/>
</dbReference>
<dbReference type="VEuPathDB" id="AmoebaDB:FDP41_004852"/>
<comment type="caution">
    <text evidence="1">The sequence shown here is derived from an EMBL/GenBank/DDBJ whole genome shotgun (WGS) entry which is preliminary data.</text>
</comment>
<proteinExistence type="predicted"/>
<dbReference type="SUPFAM" id="SSF143456">
    <property type="entry name" value="VC0467-like"/>
    <property type="match status" value="1"/>
</dbReference>
<dbReference type="EMBL" id="VFQX01000041">
    <property type="protein sequence ID" value="KAF0976177.1"/>
    <property type="molecule type" value="Genomic_DNA"/>
</dbReference>